<evidence type="ECO:0000313" key="3">
    <source>
        <dbReference type="EMBL" id="MBD7984538.1"/>
    </source>
</evidence>
<sequence length="325" mass="37881">MKLIKKILLETGKLVLFLLLMVGFVYEASEFIQLKRSEKAFPSEGQLIEKEVVRGLFGSMSYFATISNKGEVLDYSVELTKGQYEELTPRDAVQGILKKGQFHSEMDVKQETFKNWIMMIVYGFYPFFYVFHLLRKLDSVDAIFYRYNKPLDRAATFLLIGGWFLMLLIFYGTIGKAVYNAAVTYSGELIEKEAYITDGYVSPGGRLTAPTYHLSFKYLDTDGHIRHMSKQMLRSDFVQPSSTMTIRFPKDRPEYVSVPGYSWKDGFSLLQTAEMLQFALALGMTGLTVYIIYFMIKKKKEEQLKRVQKQQKQQQRKKRKKRRRK</sequence>
<feature type="transmembrane region" description="Helical" evidence="2">
    <location>
        <begin position="7"/>
        <end position="26"/>
    </location>
</feature>
<keyword evidence="4" id="KW-1185">Reference proteome</keyword>
<keyword evidence="2" id="KW-0472">Membrane</keyword>
<proteinExistence type="predicted"/>
<feature type="transmembrane region" description="Helical" evidence="2">
    <location>
        <begin position="275"/>
        <end position="296"/>
    </location>
</feature>
<feature type="region of interest" description="Disordered" evidence="1">
    <location>
        <begin position="304"/>
        <end position="325"/>
    </location>
</feature>
<keyword evidence="2" id="KW-0812">Transmembrane</keyword>
<organism evidence="3 4">
    <name type="scientific">Sporosarcina quadrami</name>
    <dbReference type="NCBI Taxonomy" id="2762234"/>
    <lineage>
        <taxon>Bacteria</taxon>
        <taxon>Bacillati</taxon>
        <taxon>Bacillota</taxon>
        <taxon>Bacilli</taxon>
        <taxon>Bacillales</taxon>
        <taxon>Caryophanaceae</taxon>
        <taxon>Sporosarcina</taxon>
    </lineage>
</organism>
<feature type="transmembrane region" description="Helical" evidence="2">
    <location>
        <begin position="116"/>
        <end position="134"/>
    </location>
</feature>
<dbReference type="Proteomes" id="UP000626786">
    <property type="component" value="Unassembled WGS sequence"/>
</dbReference>
<evidence type="ECO:0000256" key="2">
    <source>
        <dbReference type="SAM" id="Phobius"/>
    </source>
</evidence>
<dbReference type="RefSeq" id="WP_191694239.1">
    <property type="nucleotide sequence ID" value="NZ_JACSQN010000006.1"/>
</dbReference>
<evidence type="ECO:0000256" key="1">
    <source>
        <dbReference type="SAM" id="MobiDB-lite"/>
    </source>
</evidence>
<evidence type="ECO:0000313" key="4">
    <source>
        <dbReference type="Proteomes" id="UP000626786"/>
    </source>
</evidence>
<feature type="compositionally biased region" description="Basic residues" evidence="1">
    <location>
        <begin position="306"/>
        <end position="325"/>
    </location>
</feature>
<evidence type="ECO:0008006" key="5">
    <source>
        <dbReference type="Google" id="ProtNLM"/>
    </source>
</evidence>
<gene>
    <name evidence="3" type="ORF">H9649_08100</name>
</gene>
<keyword evidence="2" id="KW-1133">Transmembrane helix</keyword>
<feature type="transmembrane region" description="Helical" evidence="2">
    <location>
        <begin position="155"/>
        <end position="174"/>
    </location>
</feature>
<dbReference type="EMBL" id="JACSQN010000006">
    <property type="protein sequence ID" value="MBD7984538.1"/>
    <property type="molecule type" value="Genomic_DNA"/>
</dbReference>
<protein>
    <recommendedName>
        <fullName evidence="5">DUF3592 domain-containing protein</fullName>
    </recommendedName>
</protein>
<reference evidence="3 4" key="1">
    <citation type="submission" date="2020-08" db="EMBL/GenBank/DDBJ databases">
        <title>A Genomic Blueprint of the Chicken Gut Microbiome.</title>
        <authorList>
            <person name="Gilroy R."/>
            <person name="Ravi A."/>
            <person name="Getino M."/>
            <person name="Pursley I."/>
            <person name="Horton D.L."/>
            <person name="Alikhan N.-F."/>
            <person name="Baker D."/>
            <person name="Gharbi K."/>
            <person name="Hall N."/>
            <person name="Watson M."/>
            <person name="Adriaenssens E.M."/>
            <person name="Foster-Nyarko E."/>
            <person name="Jarju S."/>
            <person name="Secka A."/>
            <person name="Antonio M."/>
            <person name="Oren A."/>
            <person name="Chaudhuri R."/>
            <person name="La Ragione R.M."/>
            <person name="Hildebrand F."/>
            <person name="Pallen M.J."/>
        </authorList>
    </citation>
    <scope>NUCLEOTIDE SEQUENCE [LARGE SCALE GENOMIC DNA]</scope>
    <source>
        <strain evidence="3 4">Sa2YVA2</strain>
    </source>
</reference>
<comment type="caution">
    <text evidence="3">The sequence shown here is derived from an EMBL/GenBank/DDBJ whole genome shotgun (WGS) entry which is preliminary data.</text>
</comment>
<name>A0ABR8U9Z8_9BACL</name>
<accession>A0ABR8U9Z8</accession>